<dbReference type="OMA" id="HNRKMTT"/>
<reference evidence="9 10" key="1">
    <citation type="journal article" date="2009" name="Nature">
        <title>The Sorghum bicolor genome and the diversification of grasses.</title>
        <authorList>
            <person name="Paterson A.H."/>
            <person name="Bowers J.E."/>
            <person name="Bruggmann R."/>
            <person name="Dubchak I."/>
            <person name="Grimwood J."/>
            <person name="Gundlach H."/>
            <person name="Haberer G."/>
            <person name="Hellsten U."/>
            <person name="Mitros T."/>
            <person name="Poliakov A."/>
            <person name="Schmutz J."/>
            <person name="Spannagl M."/>
            <person name="Tang H."/>
            <person name="Wang X."/>
            <person name="Wicker T."/>
            <person name="Bharti A.K."/>
            <person name="Chapman J."/>
            <person name="Feltus F.A."/>
            <person name="Gowik U."/>
            <person name="Grigoriev I.V."/>
            <person name="Lyons E."/>
            <person name="Maher C.A."/>
            <person name="Martis M."/>
            <person name="Narechania A."/>
            <person name="Otillar R.P."/>
            <person name="Penning B.W."/>
            <person name="Salamov A.A."/>
            <person name="Wang Y."/>
            <person name="Zhang L."/>
            <person name="Carpita N.C."/>
            <person name="Freeling M."/>
            <person name="Gingle A.R."/>
            <person name="Hash C.T."/>
            <person name="Keller B."/>
            <person name="Klein P."/>
            <person name="Kresovich S."/>
            <person name="McCann M.C."/>
            <person name="Ming R."/>
            <person name="Peterson D.G."/>
            <person name="Mehboob-ur-Rahman"/>
            <person name="Ware D."/>
            <person name="Westhoff P."/>
            <person name="Mayer K.F."/>
            <person name="Messing J."/>
            <person name="Rokhsar D.S."/>
        </authorList>
    </citation>
    <scope>NUCLEOTIDE SEQUENCE [LARGE SCALE GENOMIC DNA]</scope>
    <source>
        <strain evidence="10">cv. BTx623</strain>
    </source>
</reference>
<evidence type="ECO:0000259" key="8">
    <source>
        <dbReference type="PROSITE" id="PS01031"/>
    </source>
</evidence>
<dbReference type="Proteomes" id="UP000000768">
    <property type="component" value="Chromosome 1"/>
</dbReference>
<gene>
    <name evidence="9" type="ORF">SORBI_3001G239400</name>
</gene>
<dbReference type="InParanoid" id="A0A1B6QKM9"/>
<dbReference type="OrthoDB" id="1431247at2759"/>
<keyword evidence="7" id="KW-0812">Transmembrane</keyword>
<keyword evidence="10" id="KW-1185">Reference proteome</keyword>
<feature type="transmembrane region" description="Helical" evidence="7">
    <location>
        <begin position="235"/>
        <end position="254"/>
    </location>
</feature>
<organism evidence="9 10">
    <name type="scientific">Sorghum bicolor</name>
    <name type="common">Sorghum</name>
    <name type="synonym">Sorghum vulgare</name>
    <dbReference type="NCBI Taxonomy" id="4558"/>
    <lineage>
        <taxon>Eukaryota</taxon>
        <taxon>Viridiplantae</taxon>
        <taxon>Streptophyta</taxon>
        <taxon>Embryophyta</taxon>
        <taxon>Tracheophyta</taxon>
        <taxon>Spermatophyta</taxon>
        <taxon>Magnoliopsida</taxon>
        <taxon>Liliopsida</taxon>
        <taxon>Poales</taxon>
        <taxon>Poaceae</taxon>
        <taxon>PACMAD clade</taxon>
        <taxon>Panicoideae</taxon>
        <taxon>Andropogonodae</taxon>
        <taxon>Andropogoneae</taxon>
        <taxon>Sorghinae</taxon>
        <taxon>Sorghum</taxon>
    </lineage>
</organism>
<evidence type="ECO:0000256" key="6">
    <source>
        <dbReference type="SAM" id="MobiDB-lite"/>
    </source>
</evidence>
<evidence type="ECO:0000313" key="10">
    <source>
        <dbReference type="Proteomes" id="UP000000768"/>
    </source>
</evidence>
<dbReference type="AlphaFoldDB" id="A0A1B6QKM9"/>
<dbReference type="PANTHER" id="PTHR43670:SF20">
    <property type="entry name" value="HSP20_ALPHA CRYSTALLIN FAMILY PROTEIN, EXPRESSED"/>
    <property type="match status" value="1"/>
</dbReference>
<sequence>MASSERVYEDFVPPHQMEREPATHTLTVNLSAQGYKKEHIRVQMVHSHRRLIVRGERPVDDGNRWSRFRLELRVPDGCDAKAIHAKFDNGVVRVTMPGVQPEPVPVVASTAQQQQQQQQESPSPLPLPSPLPKQASTAAVAGDGVQDRKGAAEQDGGDRDRAARGHELDKRETPRKQEARQRVLSSSAKDAAGGGSSGSSDDDTVGGVGEVTAAASLSSRQGYGFLHNRKMTTTVLGVVLVLISFGIYVKYSLWP</sequence>
<evidence type="ECO:0000256" key="3">
    <source>
        <dbReference type="ARBA" id="ARBA00022821"/>
    </source>
</evidence>
<dbReference type="Gene3D" id="2.60.40.790">
    <property type="match status" value="1"/>
</dbReference>
<dbReference type="SUPFAM" id="SSF49764">
    <property type="entry name" value="HSP20-like chaperones"/>
    <property type="match status" value="1"/>
</dbReference>
<dbReference type="InterPro" id="IPR002068">
    <property type="entry name" value="A-crystallin/Hsp20_dom"/>
</dbReference>
<evidence type="ECO:0000256" key="4">
    <source>
        <dbReference type="PROSITE-ProRule" id="PRU00285"/>
    </source>
</evidence>
<reference evidence="10" key="2">
    <citation type="journal article" date="2018" name="Plant J.">
        <title>The Sorghum bicolor reference genome: improved assembly, gene annotations, a transcriptome atlas, and signatures of genome organization.</title>
        <authorList>
            <person name="McCormick R.F."/>
            <person name="Truong S.K."/>
            <person name="Sreedasyam A."/>
            <person name="Jenkins J."/>
            <person name="Shu S."/>
            <person name="Sims D."/>
            <person name="Kennedy M."/>
            <person name="Amirebrahimi M."/>
            <person name="Weers B.D."/>
            <person name="McKinley B."/>
            <person name="Mattison A."/>
            <person name="Morishige D.T."/>
            <person name="Grimwood J."/>
            <person name="Schmutz J."/>
            <person name="Mullet J.E."/>
        </authorList>
    </citation>
    <scope>NUCLEOTIDE SEQUENCE [LARGE SCALE GENOMIC DNA]</scope>
    <source>
        <strain evidence="10">cv. BTx623</strain>
    </source>
</reference>
<comment type="similarity">
    <text evidence="4 5">Belongs to the small heat shock protein (HSP20) family.</text>
</comment>
<evidence type="ECO:0000313" key="9">
    <source>
        <dbReference type="EMBL" id="KXG38466.1"/>
    </source>
</evidence>
<keyword evidence="7" id="KW-1133">Transmembrane helix</keyword>
<dbReference type="PANTHER" id="PTHR43670">
    <property type="entry name" value="HEAT SHOCK PROTEIN 26"/>
    <property type="match status" value="1"/>
</dbReference>
<dbReference type="Gramene" id="KXG38466">
    <property type="protein sequence ID" value="KXG38466"/>
    <property type="gene ID" value="SORBI_3001G239400"/>
</dbReference>
<dbReference type="PROSITE" id="PS01031">
    <property type="entry name" value="SHSP"/>
    <property type="match status" value="1"/>
</dbReference>
<feature type="compositionally biased region" description="Low complexity" evidence="6">
    <location>
        <begin position="105"/>
        <end position="122"/>
    </location>
</feature>
<evidence type="ECO:0000256" key="1">
    <source>
        <dbReference type="ARBA" id="ARBA00004162"/>
    </source>
</evidence>
<comment type="subcellular location">
    <subcellularLocation>
        <location evidence="1">Cell membrane</location>
        <topology evidence="1">Single-pass membrane protein</topology>
    </subcellularLocation>
</comment>
<name>A0A1B6QKM9_SORBI</name>
<feature type="compositionally biased region" description="Basic and acidic residues" evidence="6">
    <location>
        <begin position="145"/>
        <end position="181"/>
    </location>
</feature>
<keyword evidence="7" id="KW-0472">Membrane</keyword>
<dbReference type="GO" id="GO:0005886">
    <property type="term" value="C:plasma membrane"/>
    <property type="evidence" value="ECO:0007669"/>
    <property type="project" value="UniProtKB-SubCell"/>
</dbReference>
<protein>
    <recommendedName>
        <fullName evidence="8">SHSP domain-containing protein</fullName>
    </recommendedName>
</protein>
<dbReference type="GO" id="GO:0034605">
    <property type="term" value="P:cellular response to heat"/>
    <property type="evidence" value="ECO:0000318"/>
    <property type="project" value="GO_Central"/>
</dbReference>
<dbReference type="Pfam" id="PF00011">
    <property type="entry name" value="HSP20"/>
    <property type="match status" value="1"/>
</dbReference>
<dbReference type="GO" id="GO:0006952">
    <property type="term" value="P:defense response"/>
    <property type="evidence" value="ECO:0007669"/>
    <property type="project" value="UniProtKB-KW"/>
</dbReference>
<dbReference type="InterPro" id="IPR008978">
    <property type="entry name" value="HSP20-like_chaperone"/>
</dbReference>
<feature type="domain" description="SHSP" evidence="8">
    <location>
        <begin position="6"/>
        <end position="113"/>
    </location>
</feature>
<feature type="region of interest" description="Disordered" evidence="6">
    <location>
        <begin position="105"/>
        <end position="207"/>
    </location>
</feature>
<proteinExistence type="inferred from homology"/>
<evidence type="ECO:0000256" key="5">
    <source>
        <dbReference type="RuleBase" id="RU003616"/>
    </source>
</evidence>
<dbReference type="STRING" id="4558.A0A1B6QKM9"/>
<evidence type="ECO:0000256" key="2">
    <source>
        <dbReference type="ARBA" id="ARBA00022475"/>
    </source>
</evidence>
<evidence type="ECO:0000256" key="7">
    <source>
        <dbReference type="SAM" id="Phobius"/>
    </source>
</evidence>
<dbReference type="EMBL" id="CM000760">
    <property type="protein sequence ID" value="KXG38466.1"/>
    <property type="molecule type" value="Genomic_DNA"/>
</dbReference>
<dbReference type="CDD" id="cd06464">
    <property type="entry name" value="ACD_sHsps-like"/>
    <property type="match status" value="1"/>
</dbReference>
<accession>A0A1B6QKM9</accession>
<keyword evidence="2" id="KW-1003">Cell membrane</keyword>
<keyword evidence="3" id="KW-0611">Plant defense</keyword>